<gene>
    <name evidence="1" type="ORF">A3A60_04105</name>
</gene>
<protein>
    <recommendedName>
        <fullName evidence="3">PAS domain-containing protein</fullName>
    </recommendedName>
</protein>
<dbReference type="STRING" id="1797729.A3A60_04105"/>
<proteinExistence type="predicted"/>
<comment type="caution">
    <text evidence="1">The sequence shown here is derived from an EMBL/GenBank/DDBJ whole genome shotgun (WGS) entry which is preliminary data.</text>
</comment>
<evidence type="ECO:0000313" key="2">
    <source>
        <dbReference type="Proteomes" id="UP000179227"/>
    </source>
</evidence>
<organism evidence="1 2">
    <name type="scientific">Candidatus Curtissbacteria bacterium RIFCSPLOWO2_01_FULL_42_26</name>
    <dbReference type="NCBI Taxonomy" id="1797729"/>
    <lineage>
        <taxon>Bacteria</taxon>
        <taxon>Candidatus Curtissiibacteriota</taxon>
    </lineage>
</organism>
<reference evidence="1 2" key="1">
    <citation type="journal article" date="2016" name="Nat. Commun.">
        <title>Thousands of microbial genomes shed light on interconnected biogeochemical processes in an aquifer system.</title>
        <authorList>
            <person name="Anantharaman K."/>
            <person name="Brown C.T."/>
            <person name="Hug L.A."/>
            <person name="Sharon I."/>
            <person name="Castelle C.J."/>
            <person name="Probst A.J."/>
            <person name="Thomas B.C."/>
            <person name="Singh A."/>
            <person name="Wilkins M.J."/>
            <person name="Karaoz U."/>
            <person name="Brodie E.L."/>
            <person name="Williams K.H."/>
            <person name="Hubbard S.S."/>
            <person name="Banfield J.F."/>
        </authorList>
    </citation>
    <scope>NUCLEOTIDE SEQUENCE [LARGE SCALE GENOMIC DNA]</scope>
</reference>
<dbReference type="Gene3D" id="3.30.450.20">
    <property type="entry name" value="PAS domain"/>
    <property type="match status" value="1"/>
</dbReference>
<dbReference type="EMBL" id="MFBS01000020">
    <property type="protein sequence ID" value="OGE09281.1"/>
    <property type="molecule type" value="Genomic_DNA"/>
</dbReference>
<name>A0A1F5HYS5_9BACT</name>
<sequence length="155" mass="17416">MADDINSLQDRIKSLEAARNQLSKEWLVVEREKTVLSAAIEHLALGFIAIDDYKNVIIKNQAADKILGESKAEQWTIAEMQQRFSGFDLISAIDTCFQQRLQIEASDCEFEGKKIRIFISPVVILKKSITVPMVVIILEQLKLAKVNSVAPLKTS</sequence>
<evidence type="ECO:0008006" key="3">
    <source>
        <dbReference type="Google" id="ProtNLM"/>
    </source>
</evidence>
<evidence type="ECO:0000313" key="1">
    <source>
        <dbReference type="EMBL" id="OGE09281.1"/>
    </source>
</evidence>
<accession>A0A1F5HYS5</accession>
<dbReference type="Proteomes" id="UP000179227">
    <property type="component" value="Unassembled WGS sequence"/>
</dbReference>
<dbReference type="AlphaFoldDB" id="A0A1F5HYS5"/>